<evidence type="ECO:0000256" key="7">
    <source>
        <dbReference type="ARBA" id="ARBA00022692"/>
    </source>
</evidence>
<evidence type="ECO:0000256" key="3">
    <source>
        <dbReference type="ARBA" id="ARBA00012438"/>
    </source>
</evidence>
<keyword evidence="14" id="KW-0175">Coiled coil</keyword>
<evidence type="ECO:0000313" key="20">
    <source>
        <dbReference type="EMBL" id="SFJ36784.1"/>
    </source>
</evidence>
<dbReference type="Pfam" id="PF08448">
    <property type="entry name" value="PAS_4"/>
    <property type="match status" value="1"/>
</dbReference>
<gene>
    <name evidence="20" type="ORF">SAMN04488138_10482</name>
</gene>
<dbReference type="PROSITE" id="PS50113">
    <property type="entry name" value="PAC"/>
    <property type="match status" value="1"/>
</dbReference>
<dbReference type="InterPro" id="IPR035965">
    <property type="entry name" value="PAS-like_dom_sf"/>
</dbReference>
<feature type="transmembrane region" description="Helical" evidence="15">
    <location>
        <begin position="12"/>
        <end position="33"/>
    </location>
</feature>
<evidence type="ECO:0000259" key="19">
    <source>
        <dbReference type="PROSITE" id="PS50839"/>
    </source>
</evidence>
<accession>A0A1I3QRK5</accession>
<dbReference type="Pfam" id="PF12860">
    <property type="entry name" value="PAS_7"/>
    <property type="match status" value="2"/>
</dbReference>
<feature type="domain" description="PAC" evidence="18">
    <location>
        <begin position="642"/>
        <end position="694"/>
    </location>
</feature>
<evidence type="ECO:0000256" key="11">
    <source>
        <dbReference type="ARBA" id="ARBA00022989"/>
    </source>
</evidence>
<dbReference type="CDD" id="cd00082">
    <property type="entry name" value="HisKA"/>
    <property type="match status" value="1"/>
</dbReference>
<keyword evidence="8" id="KW-0547">Nucleotide-binding</keyword>
<keyword evidence="11 15" id="KW-1133">Transmembrane helix</keyword>
<dbReference type="AlphaFoldDB" id="A0A1I3QRK5"/>
<dbReference type="InterPro" id="IPR013656">
    <property type="entry name" value="PAS_4"/>
</dbReference>
<evidence type="ECO:0000256" key="5">
    <source>
        <dbReference type="ARBA" id="ARBA00022553"/>
    </source>
</evidence>
<evidence type="ECO:0000313" key="21">
    <source>
        <dbReference type="Proteomes" id="UP000183299"/>
    </source>
</evidence>
<evidence type="ECO:0000256" key="13">
    <source>
        <dbReference type="ARBA" id="ARBA00023136"/>
    </source>
</evidence>
<evidence type="ECO:0000259" key="18">
    <source>
        <dbReference type="PROSITE" id="PS50113"/>
    </source>
</evidence>
<dbReference type="InterPro" id="IPR003661">
    <property type="entry name" value="HisK_dim/P_dom"/>
</dbReference>
<dbReference type="SUPFAM" id="SSF55785">
    <property type="entry name" value="PYP-like sensor domain (PAS domain)"/>
    <property type="match status" value="2"/>
</dbReference>
<name>A0A1I3QRK5_9RHOB</name>
<dbReference type="InterPro" id="IPR006189">
    <property type="entry name" value="CHASE_dom"/>
</dbReference>
<dbReference type="InterPro" id="IPR005467">
    <property type="entry name" value="His_kinase_dom"/>
</dbReference>
<proteinExistence type="predicted"/>
<dbReference type="InterPro" id="IPR000014">
    <property type="entry name" value="PAS"/>
</dbReference>
<evidence type="ECO:0000259" key="16">
    <source>
        <dbReference type="PROSITE" id="PS50109"/>
    </source>
</evidence>
<evidence type="ECO:0000256" key="8">
    <source>
        <dbReference type="ARBA" id="ARBA00022741"/>
    </source>
</evidence>
<dbReference type="InterPro" id="IPR036097">
    <property type="entry name" value="HisK_dim/P_sf"/>
</dbReference>
<dbReference type="Pfam" id="PF00512">
    <property type="entry name" value="HisKA"/>
    <property type="match status" value="1"/>
</dbReference>
<dbReference type="GO" id="GO:0000155">
    <property type="term" value="F:phosphorelay sensor kinase activity"/>
    <property type="evidence" value="ECO:0007669"/>
    <property type="project" value="InterPro"/>
</dbReference>
<dbReference type="Pfam" id="PF02518">
    <property type="entry name" value="HATPase_c"/>
    <property type="match status" value="1"/>
</dbReference>
<dbReference type="PRINTS" id="PR00344">
    <property type="entry name" value="BCTRLSENSOR"/>
</dbReference>
<dbReference type="Proteomes" id="UP000183299">
    <property type="component" value="Unassembled WGS sequence"/>
</dbReference>
<keyword evidence="12" id="KW-0902">Two-component regulatory system</keyword>
<evidence type="ECO:0000256" key="2">
    <source>
        <dbReference type="ARBA" id="ARBA00004236"/>
    </source>
</evidence>
<dbReference type="SMART" id="SM00388">
    <property type="entry name" value="HisKA"/>
    <property type="match status" value="1"/>
</dbReference>
<keyword evidence="10" id="KW-0067">ATP-binding</keyword>
<dbReference type="SUPFAM" id="SSF55874">
    <property type="entry name" value="ATPase domain of HSP90 chaperone/DNA topoisomerase II/histidine kinase"/>
    <property type="match status" value="1"/>
</dbReference>
<dbReference type="SMART" id="SM01079">
    <property type="entry name" value="CHASE"/>
    <property type="match status" value="1"/>
</dbReference>
<evidence type="ECO:0000256" key="15">
    <source>
        <dbReference type="SAM" id="Phobius"/>
    </source>
</evidence>
<keyword evidence="13 15" id="KW-0472">Membrane</keyword>
<dbReference type="SUPFAM" id="SSF47384">
    <property type="entry name" value="Homodimeric domain of signal transducing histidine kinase"/>
    <property type="match status" value="1"/>
</dbReference>
<reference evidence="20 21" key="1">
    <citation type="submission" date="2016-10" db="EMBL/GenBank/DDBJ databases">
        <authorList>
            <person name="de Groot N.N."/>
        </authorList>
    </citation>
    <scope>NUCLEOTIDE SEQUENCE [LARGE SCALE GENOMIC DNA]</scope>
    <source>
        <strain evidence="20 21">CGMCC 1.8891</strain>
    </source>
</reference>
<dbReference type="InterPro" id="IPR050736">
    <property type="entry name" value="Sensor_HK_Regulatory"/>
</dbReference>
<evidence type="ECO:0000256" key="12">
    <source>
        <dbReference type="ARBA" id="ARBA00023012"/>
    </source>
</evidence>
<feature type="domain" description="Histidine kinase" evidence="16">
    <location>
        <begin position="705"/>
        <end position="944"/>
    </location>
</feature>
<dbReference type="GO" id="GO:0005524">
    <property type="term" value="F:ATP binding"/>
    <property type="evidence" value="ECO:0007669"/>
    <property type="project" value="UniProtKB-KW"/>
</dbReference>
<dbReference type="GO" id="GO:0005886">
    <property type="term" value="C:plasma membrane"/>
    <property type="evidence" value="ECO:0007669"/>
    <property type="project" value="UniProtKB-SubCell"/>
</dbReference>
<feature type="domain" description="CHASE" evidence="19">
    <location>
        <begin position="113"/>
        <end position="207"/>
    </location>
</feature>
<dbReference type="InterPro" id="IPR003594">
    <property type="entry name" value="HATPase_dom"/>
</dbReference>
<dbReference type="Gene3D" id="3.30.565.10">
    <property type="entry name" value="Histidine kinase-like ATPase, C-terminal domain"/>
    <property type="match status" value="1"/>
</dbReference>
<dbReference type="InterPro" id="IPR036890">
    <property type="entry name" value="HATPase_C_sf"/>
</dbReference>
<evidence type="ECO:0000256" key="6">
    <source>
        <dbReference type="ARBA" id="ARBA00022679"/>
    </source>
</evidence>
<dbReference type="Gene3D" id="3.30.450.20">
    <property type="entry name" value="PAS domain"/>
    <property type="match status" value="3"/>
</dbReference>
<evidence type="ECO:0000256" key="9">
    <source>
        <dbReference type="ARBA" id="ARBA00022777"/>
    </source>
</evidence>
<dbReference type="PANTHER" id="PTHR43711:SF1">
    <property type="entry name" value="HISTIDINE KINASE 1"/>
    <property type="match status" value="1"/>
</dbReference>
<dbReference type="STRING" id="576117.SAMN04488138_10482"/>
<dbReference type="Pfam" id="PF03924">
    <property type="entry name" value="CHASE"/>
    <property type="match status" value="1"/>
</dbReference>
<dbReference type="EC" id="2.7.13.3" evidence="3"/>
<dbReference type="Gene3D" id="1.10.287.130">
    <property type="match status" value="1"/>
</dbReference>
<keyword evidence="4" id="KW-1003">Cell membrane</keyword>
<dbReference type="GeneID" id="98664593"/>
<dbReference type="SMART" id="SM00387">
    <property type="entry name" value="HATPase_c"/>
    <property type="match status" value="1"/>
</dbReference>
<dbReference type="RefSeq" id="WP_066601930.1">
    <property type="nucleotide sequence ID" value="NZ_FORY01000004.1"/>
</dbReference>
<feature type="domain" description="PAS" evidence="17">
    <location>
        <begin position="296"/>
        <end position="332"/>
    </location>
</feature>
<sequence>MPQKIADKLIECLIEAASYIAIILICIAAYLMLSYTELNELREEQRQDLFATRSEIAAKIQQSFSNKQLIARSVSAALTINPDITQDEFYAFGEAINVEDPSIDTIAIVRGTIVTRVYSTVSMKNLLGRDLAERPNQLPDLEKVRQEGRTRLSGPTWLLREYPGFVMRQPVSTQSADRDNSENIDIVSLVFSLEAFLNELGLNKFSERYNIVLSVESETQPQQAIYGDLTTLDDAQAVSTLPILGMVWKLALMPRETLSLIPSRESRIVPLLLIGGVLAMMLTRYLHVLRRRNRRAAHHIKTALDTAPSGFVLFDANDRIELFNDRFVELLGDAAPSVHRGASRENLLRATLRHNLFMVPIEDEEGWIKEQMKHLTVRGERNTAAMSDGTWLQILEHTTSSGGRVMILNDVTETLQSRERAKVAEQRLNDAIDALPVGFWLFDATDRLILFNTVAREKFEGVKRDLALGRPIGDLVQRRVEIAELVLVNGKPVNDYKLITKTLQEETSEIEARYSEGRWFRYYTRRTSEGGLVMFRVEITDLREQQRQIEASNTELRAALRKRDEAEQRLQAVADMTSEWYWEQDTEMRLVHISEGFARAMEVDPKDYIGKTRYEIFGTLPKTAETPFGEMVQKMIAHEPFRDIIFSHNFEPNKTKWVRMSGKPLYTPEGLFTGYIGMAADVTPLYEALREAKQADEAKTQFLNMISHELRTPLTAVLGFNSFLANHSKLPSYNALREALPSGDEATIRAALEQFEKDLGQFTGRIQAAGTQLKALIDDMLDLARIEANNLRLNLGCVESAAVARSVVEQTQTLASEKGLEIKFDLIGAPIYADETRFRQILTNLLGNAYKFTDEGLVEVRSSLQGDMVVFEVQDSGIGISKDMQNQVFDRFAQAKESTDRKNNGVGLGLAICKDLISAQNGWIKVKSEIGIGTTMSFALPLWKPKP</sequence>
<organism evidence="20 21">
    <name type="scientific">Celeribacter halophilus</name>
    <dbReference type="NCBI Taxonomy" id="576117"/>
    <lineage>
        <taxon>Bacteria</taxon>
        <taxon>Pseudomonadati</taxon>
        <taxon>Pseudomonadota</taxon>
        <taxon>Alphaproteobacteria</taxon>
        <taxon>Rhodobacterales</taxon>
        <taxon>Roseobacteraceae</taxon>
        <taxon>Celeribacter</taxon>
    </lineage>
</organism>
<dbReference type="PANTHER" id="PTHR43711">
    <property type="entry name" value="TWO-COMPONENT HISTIDINE KINASE"/>
    <property type="match status" value="1"/>
</dbReference>
<keyword evidence="5" id="KW-0597">Phosphoprotein</keyword>
<feature type="coiled-coil region" evidence="14">
    <location>
        <begin position="539"/>
        <end position="576"/>
    </location>
</feature>
<evidence type="ECO:0000256" key="10">
    <source>
        <dbReference type="ARBA" id="ARBA00022840"/>
    </source>
</evidence>
<dbReference type="EMBL" id="FORY01000004">
    <property type="protein sequence ID" value="SFJ36784.1"/>
    <property type="molecule type" value="Genomic_DNA"/>
</dbReference>
<keyword evidence="7 15" id="KW-0812">Transmembrane</keyword>
<dbReference type="PROSITE" id="PS50112">
    <property type="entry name" value="PAS"/>
    <property type="match status" value="1"/>
</dbReference>
<protein>
    <recommendedName>
        <fullName evidence="3">histidine kinase</fullName>
        <ecNumber evidence="3">2.7.13.3</ecNumber>
    </recommendedName>
</protein>
<dbReference type="PROSITE" id="PS50839">
    <property type="entry name" value="CHASE"/>
    <property type="match status" value="1"/>
</dbReference>
<comment type="subcellular location">
    <subcellularLocation>
        <location evidence="2">Cell membrane</location>
    </subcellularLocation>
</comment>
<dbReference type="InterPro" id="IPR004358">
    <property type="entry name" value="Sig_transdc_His_kin-like_C"/>
</dbReference>
<dbReference type="SMART" id="SM00091">
    <property type="entry name" value="PAS"/>
    <property type="match status" value="3"/>
</dbReference>
<keyword evidence="21" id="KW-1185">Reference proteome</keyword>
<evidence type="ECO:0000259" key="17">
    <source>
        <dbReference type="PROSITE" id="PS50112"/>
    </source>
</evidence>
<keyword evidence="6" id="KW-0808">Transferase</keyword>
<dbReference type="InterPro" id="IPR000700">
    <property type="entry name" value="PAS-assoc_C"/>
</dbReference>
<dbReference type="Gene3D" id="3.30.450.350">
    <property type="entry name" value="CHASE domain"/>
    <property type="match status" value="1"/>
</dbReference>
<dbReference type="CDD" id="cd16922">
    <property type="entry name" value="HATPase_EvgS-ArcB-TorS-like"/>
    <property type="match status" value="1"/>
</dbReference>
<dbReference type="OrthoDB" id="9801651at2"/>
<comment type="catalytic activity">
    <reaction evidence="1">
        <text>ATP + protein L-histidine = ADP + protein N-phospho-L-histidine.</text>
        <dbReference type="EC" id="2.7.13.3"/>
    </reaction>
</comment>
<keyword evidence="9" id="KW-0418">Kinase</keyword>
<dbReference type="FunFam" id="3.30.565.10:FF:000023">
    <property type="entry name" value="PAS domain-containing sensor histidine kinase"/>
    <property type="match status" value="1"/>
</dbReference>
<dbReference type="PROSITE" id="PS50109">
    <property type="entry name" value="HIS_KIN"/>
    <property type="match status" value="1"/>
</dbReference>
<evidence type="ECO:0000256" key="4">
    <source>
        <dbReference type="ARBA" id="ARBA00022475"/>
    </source>
</evidence>
<evidence type="ECO:0000256" key="14">
    <source>
        <dbReference type="SAM" id="Coils"/>
    </source>
</evidence>
<evidence type="ECO:0000256" key="1">
    <source>
        <dbReference type="ARBA" id="ARBA00000085"/>
    </source>
</evidence>
<dbReference type="InterPro" id="IPR042240">
    <property type="entry name" value="CHASE_sf"/>
</dbReference>